<accession>A0A1X6MX41</accession>
<organism evidence="3 4">
    <name type="scientific">Postia placenta MAD-698-R-SB12</name>
    <dbReference type="NCBI Taxonomy" id="670580"/>
    <lineage>
        <taxon>Eukaryota</taxon>
        <taxon>Fungi</taxon>
        <taxon>Dikarya</taxon>
        <taxon>Basidiomycota</taxon>
        <taxon>Agaricomycotina</taxon>
        <taxon>Agaricomycetes</taxon>
        <taxon>Polyporales</taxon>
        <taxon>Adustoporiaceae</taxon>
        <taxon>Rhodonia</taxon>
    </lineage>
</organism>
<dbReference type="AlphaFoldDB" id="A0A1X6MX41"/>
<dbReference type="InterPro" id="IPR036047">
    <property type="entry name" value="F-box-like_dom_sf"/>
</dbReference>
<reference evidence="3 4" key="1">
    <citation type="submission" date="2017-04" db="EMBL/GenBank/DDBJ databases">
        <title>Genome Sequence of the Model Brown-Rot Fungus Postia placenta SB12.</title>
        <authorList>
            <consortium name="DOE Joint Genome Institute"/>
            <person name="Gaskell J."/>
            <person name="Kersten P."/>
            <person name="Larrondo L.F."/>
            <person name="Canessa P."/>
            <person name="Martinez D."/>
            <person name="Hibbett D."/>
            <person name="Schmoll M."/>
            <person name="Kubicek C.P."/>
            <person name="Martinez A.T."/>
            <person name="Yadav J."/>
            <person name="Master E."/>
            <person name="Magnuson J.K."/>
            <person name="James T."/>
            <person name="Yaver D."/>
            <person name="Berka R."/>
            <person name="Labutti K."/>
            <person name="Lipzen A."/>
            <person name="Aerts A."/>
            <person name="Barry K."/>
            <person name="Henrissat B."/>
            <person name="Blanchette R."/>
            <person name="Grigoriev I."/>
            <person name="Cullen D."/>
        </authorList>
    </citation>
    <scope>NUCLEOTIDE SEQUENCE [LARGE SCALE GENOMIC DNA]</scope>
    <source>
        <strain evidence="3 4">MAD-698-R-SB12</strain>
    </source>
</reference>
<sequence>MDILSYDDLGAWEDLDAVSVVGEEVVCDPRTIDPRPTPPDIADIDKSIQGLEAELTRLKLRRSHLLAERALVGRLPSELLSRIFELGVHEHVKMLHAISLVSRHWNNVALATPSLWTYIVLDPEWGIDRLPAFMRKLRVCLERSQACKLLVDIDIGYMDAEDVQDIMVVLKPHLVRCFDFRLSAQSWDTMSPIRVHITTLGPALERLSLRIHASEIHDETPYCSLLVEPCPLLRSITLEHLPLVCVGVDVPKLRTLCLMRDRQVRRTTYRRFGIAFRELLSLMSTTVALQNLRLQSVALQLDGNEDIFQSTPPVTVVSSLRSLSFHHVDAANVSLFFESAALPALERLTVCMEPNAEENMHWLSRLSVSAPARLPALCRLELRACNIEGAALVPFVRALHQLPQLRALSLSSPRMGFVGTQIFELLGTPPTPPSVWLLPRLEALSVHQCMDVSGHEMLRLVRARIDSPSLEAEHIRYLKISQCESFDPDAHELLKSLVPVVRIS</sequence>
<evidence type="ECO:0000313" key="3">
    <source>
        <dbReference type="EMBL" id="OSX60806.1"/>
    </source>
</evidence>
<dbReference type="InterPro" id="IPR032675">
    <property type="entry name" value="LRR_dom_sf"/>
</dbReference>
<dbReference type="InterPro" id="IPR001810">
    <property type="entry name" value="F-box_dom"/>
</dbReference>
<keyword evidence="1" id="KW-0175">Coiled coil</keyword>
<keyword evidence="4" id="KW-1185">Reference proteome</keyword>
<dbReference type="Proteomes" id="UP000194127">
    <property type="component" value="Unassembled WGS sequence"/>
</dbReference>
<protein>
    <recommendedName>
        <fullName evidence="2">F-box domain-containing protein</fullName>
    </recommendedName>
</protein>
<gene>
    <name evidence="3" type="ORF">POSPLADRAFT_1070410</name>
</gene>
<feature type="domain" description="F-box" evidence="2">
    <location>
        <begin position="73"/>
        <end position="121"/>
    </location>
</feature>
<dbReference type="STRING" id="670580.A0A1X6MX41"/>
<dbReference type="PANTHER" id="PTHR38926">
    <property type="entry name" value="F-BOX DOMAIN CONTAINING PROTEIN, EXPRESSED"/>
    <property type="match status" value="1"/>
</dbReference>
<evidence type="ECO:0000313" key="4">
    <source>
        <dbReference type="Proteomes" id="UP000194127"/>
    </source>
</evidence>
<dbReference type="OrthoDB" id="3181259at2759"/>
<dbReference type="Gene3D" id="1.20.1280.50">
    <property type="match status" value="1"/>
</dbReference>
<dbReference type="Gene3D" id="3.80.10.10">
    <property type="entry name" value="Ribonuclease Inhibitor"/>
    <property type="match status" value="1"/>
</dbReference>
<proteinExistence type="predicted"/>
<dbReference type="Pfam" id="PF12937">
    <property type="entry name" value="F-box-like"/>
    <property type="match status" value="1"/>
</dbReference>
<dbReference type="SUPFAM" id="SSF81383">
    <property type="entry name" value="F-box domain"/>
    <property type="match status" value="1"/>
</dbReference>
<dbReference type="RefSeq" id="XP_024337600.1">
    <property type="nucleotide sequence ID" value="XM_024482395.1"/>
</dbReference>
<dbReference type="EMBL" id="KZ110599">
    <property type="protein sequence ID" value="OSX60806.1"/>
    <property type="molecule type" value="Genomic_DNA"/>
</dbReference>
<dbReference type="GeneID" id="36327344"/>
<evidence type="ECO:0000259" key="2">
    <source>
        <dbReference type="Pfam" id="PF12937"/>
    </source>
</evidence>
<evidence type="ECO:0000256" key="1">
    <source>
        <dbReference type="SAM" id="Coils"/>
    </source>
</evidence>
<dbReference type="PANTHER" id="PTHR38926:SF64">
    <property type="entry name" value="F-BOX DOMAIN-CONTAINING PROTEIN"/>
    <property type="match status" value="1"/>
</dbReference>
<name>A0A1X6MX41_9APHY</name>
<dbReference type="SUPFAM" id="SSF52047">
    <property type="entry name" value="RNI-like"/>
    <property type="match status" value="1"/>
</dbReference>
<feature type="coiled-coil region" evidence="1">
    <location>
        <begin position="41"/>
        <end position="68"/>
    </location>
</feature>